<dbReference type="SUPFAM" id="SSF56219">
    <property type="entry name" value="DNase I-like"/>
    <property type="match status" value="1"/>
</dbReference>
<dbReference type="GO" id="GO:0046872">
    <property type="term" value="F:metal ion binding"/>
    <property type="evidence" value="ECO:0007669"/>
    <property type="project" value="UniProtKB-KW"/>
</dbReference>
<dbReference type="FunFam" id="3.60.10.10:FF:000002">
    <property type="entry name" value="CCR4-NOT transcription complex subunit 6 like"/>
    <property type="match status" value="1"/>
</dbReference>
<reference evidence="24" key="1">
    <citation type="submission" date="2020-04" db="EMBL/GenBank/DDBJ databases">
        <authorList>
            <person name="Neveu A P."/>
        </authorList>
    </citation>
    <scope>NUCLEOTIDE SEQUENCE</scope>
    <source>
        <tissue evidence="24">Whole embryo</tissue>
    </source>
</reference>
<feature type="region of interest" description="Disordered" evidence="22">
    <location>
        <begin position="553"/>
        <end position="650"/>
    </location>
</feature>
<dbReference type="PANTHER" id="PTHR12121:SF100">
    <property type="entry name" value="POLY(A)-SPECIFIC RIBONUCLEASE"/>
    <property type="match status" value="1"/>
</dbReference>
<comment type="subcellular location">
    <subcellularLocation>
        <location evidence="4">Cytoplasm</location>
    </subcellularLocation>
    <subcellularLocation>
        <location evidence="3">Nucleus</location>
    </subcellularLocation>
</comment>
<keyword evidence="18" id="KW-0539">Nucleus</keyword>
<protein>
    <recommendedName>
        <fullName evidence="6">poly(A)-specific ribonuclease</fullName>
        <ecNumber evidence="6">3.1.13.4</ecNumber>
    </recommendedName>
    <alternativeName>
        <fullName evidence="19">Carbon catabolite repressor protein 4</fullName>
    </alternativeName>
    <alternativeName>
        <fullName evidence="20">Cytoplasmic deadenylase</fullName>
    </alternativeName>
    <alternativeName>
        <fullName evidence="21">Glucose-repressible alcohol dehydrogenase transcriptional effector</fullName>
    </alternativeName>
</protein>
<dbReference type="Gene3D" id="3.60.10.10">
    <property type="entry name" value="Endonuclease/exonuclease/phosphatase"/>
    <property type="match status" value="1"/>
</dbReference>
<dbReference type="InterPro" id="IPR001611">
    <property type="entry name" value="Leu-rich_rpt"/>
</dbReference>
<feature type="compositionally biased region" description="Polar residues" evidence="22">
    <location>
        <begin position="612"/>
        <end position="633"/>
    </location>
</feature>
<keyword evidence="12" id="KW-0378">Hydrolase</keyword>
<feature type="region of interest" description="Disordered" evidence="22">
    <location>
        <begin position="1"/>
        <end position="31"/>
    </location>
</feature>
<evidence type="ECO:0000256" key="2">
    <source>
        <dbReference type="ARBA" id="ARBA00001946"/>
    </source>
</evidence>
<dbReference type="SMART" id="SM00369">
    <property type="entry name" value="LRR_TYP"/>
    <property type="match status" value="3"/>
</dbReference>
<evidence type="ECO:0000256" key="3">
    <source>
        <dbReference type="ARBA" id="ARBA00004123"/>
    </source>
</evidence>
<dbReference type="SUPFAM" id="SSF52058">
    <property type="entry name" value="L domain-like"/>
    <property type="match status" value="1"/>
</dbReference>
<evidence type="ECO:0000256" key="5">
    <source>
        <dbReference type="ARBA" id="ARBA00010774"/>
    </source>
</evidence>
<evidence type="ECO:0000256" key="11">
    <source>
        <dbReference type="ARBA" id="ARBA00022737"/>
    </source>
</evidence>
<evidence type="ECO:0000256" key="12">
    <source>
        <dbReference type="ARBA" id="ARBA00022801"/>
    </source>
</evidence>
<dbReference type="GO" id="GO:0005634">
    <property type="term" value="C:nucleus"/>
    <property type="evidence" value="ECO:0007669"/>
    <property type="project" value="UniProtKB-SubCell"/>
</dbReference>
<evidence type="ECO:0000256" key="21">
    <source>
        <dbReference type="ARBA" id="ARBA00033317"/>
    </source>
</evidence>
<evidence type="ECO:0000256" key="14">
    <source>
        <dbReference type="ARBA" id="ARBA00022842"/>
    </source>
</evidence>
<keyword evidence="15" id="KW-0694">RNA-binding</keyword>
<evidence type="ECO:0000256" key="16">
    <source>
        <dbReference type="ARBA" id="ARBA00023015"/>
    </source>
</evidence>
<dbReference type="PROSITE" id="PS51450">
    <property type="entry name" value="LRR"/>
    <property type="match status" value="2"/>
</dbReference>
<keyword evidence="7" id="KW-0963">Cytoplasm</keyword>
<evidence type="ECO:0000256" key="15">
    <source>
        <dbReference type="ARBA" id="ARBA00022884"/>
    </source>
</evidence>
<name>A0A6F9D9I3_9ASCI</name>
<evidence type="ECO:0000256" key="18">
    <source>
        <dbReference type="ARBA" id="ARBA00023242"/>
    </source>
</evidence>
<dbReference type="AlphaFoldDB" id="A0A6F9D9I3"/>
<evidence type="ECO:0000256" key="6">
    <source>
        <dbReference type="ARBA" id="ARBA00012161"/>
    </source>
</evidence>
<dbReference type="GO" id="GO:0003723">
    <property type="term" value="F:RNA binding"/>
    <property type="evidence" value="ECO:0007669"/>
    <property type="project" value="UniProtKB-KW"/>
</dbReference>
<evidence type="ECO:0000256" key="9">
    <source>
        <dbReference type="ARBA" id="ARBA00022722"/>
    </source>
</evidence>
<keyword evidence="8" id="KW-0433">Leucine-rich repeat</keyword>
<feature type="compositionally biased region" description="Gly residues" evidence="22">
    <location>
        <begin position="638"/>
        <end position="650"/>
    </location>
</feature>
<dbReference type="InterPro" id="IPR032675">
    <property type="entry name" value="LRR_dom_sf"/>
</dbReference>
<sequence>MQLIQMPKDEPKHRNGRRNTQIMTQEEAKSGKRSHWEELEITGTIRNLSPAIWRLSHLTALFLNDNQLSRISPDISRLQNLLCLDLSSNKLRSLPAELGDLVKLRELMLNHNHLRVLPYELGKLFQLQLLGLKGNPLTSEITGLYQTGTNNLLTYLLDNLAVTTMKPPEREWVRTGDPERTQSMASFYVMSYNVLCDKYATRQLYGYCPPWALNWEYRRKIIIRDIQYYSADIVALQEVETCEYHAFFEPEMKAQGYEGIFNPKSRAKHMNEDERQHVDGCAIFWKVAKFTLVTEHLVEFNQVAMLNNEGSKDMLNRVMTKDNIGIAALLETNEGLYNNGGYAGECPKQLVLAANAHMHWDPEFSDVKLIQTVMLCHELKRMCDEANQSFRPGGRTSAGPSECHKMALVLCGDFNSLPDSGVVEYLQTGKVSATHQDFKEIKYSKCLSTFGHGMRTNGTLQVDPKSVTHPFKFNSCYNESNYSLLRNTNYTYDFKGIIDYIFYARTQLKCLGVLGGIEEAWFKLNSIMGCPHPHVPSDHIPLVTEFQLLPEGYQPSPNSSNPITPHNTGPFAPGHPHNVPFSQPNSFGSLAPNGLHQPLHGRFAPGAGNRPGSANSLNNSPINTPNGGQNPTGSHMLGLGGMLGGMNGRR</sequence>
<dbReference type="Gene3D" id="3.80.10.10">
    <property type="entry name" value="Ribonuclease Inhibitor"/>
    <property type="match status" value="1"/>
</dbReference>
<evidence type="ECO:0000256" key="22">
    <source>
        <dbReference type="SAM" id="MobiDB-lite"/>
    </source>
</evidence>
<keyword evidence="16" id="KW-0805">Transcription regulation</keyword>
<evidence type="ECO:0000256" key="7">
    <source>
        <dbReference type="ARBA" id="ARBA00022490"/>
    </source>
</evidence>
<keyword evidence="13" id="KW-0269">Exonuclease</keyword>
<keyword evidence="14" id="KW-0460">Magnesium</keyword>
<organism evidence="24">
    <name type="scientific">Phallusia mammillata</name>
    <dbReference type="NCBI Taxonomy" id="59560"/>
    <lineage>
        <taxon>Eukaryota</taxon>
        <taxon>Metazoa</taxon>
        <taxon>Chordata</taxon>
        <taxon>Tunicata</taxon>
        <taxon>Ascidiacea</taxon>
        <taxon>Phlebobranchia</taxon>
        <taxon>Ascidiidae</taxon>
        <taxon>Phallusia</taxon>
    </lineage>
</organism>
<evidence type="ECO:0000256" key="8">
    <source>
        <dbReference type="ARBA" id="ARBA00022614"/>
    </source>
</evidence>
<feature type="compositionally biased region" description="Polar residues" evidence="22">
    <location>
        <begin position="555"/>
        <end position="567"/>
    </location>
</feature>
<dbReference type="InterPro" id="IPR036691">
    <property type="entry name" value="Endo/exonu/phosph_ase_sf"/>
</dbReference>
<keyword evidence="9" id="KW-0540">Nuclease</keyword>
<comment type="similarity">
    <text evidence="5">Belongs to the CCR4/nocturin family.</text>
</comment>
<comment type="catalytic activity">
    <reaction evidence="1">
        <text>Exonucleolytic cleavage of poly(A) to 5'-AMP.</text>
        <dbReference type="EC" id="3.1.13.4"/>
    </reaction>
</comment>
<evidence type="ECO:0000256" key="1">
    <source>
        <dbReference type="ARBA" id="ARBA00001663"/>
    </source>
</evidence>
<evidence type="ECO:0000256" key="10">
    <source>
        <dbReference type="ARBA" id="ARBA00022723"/>
    </source>
</evidence>
<proteinExistence type="evidence at transcript level"/>
<dbReference type="GO" id="GO:0004535">
    <property type="term" value="F:poly(A)-specific ribonuclease activity"/>
    <property type="evidence" value="ECO:0007669"/>
    <property type="project" value="UniProtKB-EC"/>
</dbReference>
<dbReference type="CDD" id="cd09097">
    <property type="entry name" value="Deadenylase_CCR4"/>
    <property type="match status" value="1"/>
</dbReference>
<accession>A0A6F9D9I3</accession>
<evidence type="ECO:0000256" key="13">
    <source>
        <dbReference type="ARBA" id="ARBA00022839"/>
    </source>
</evidence>
<keyword evidence="10" id="KW-0479">Metal-binding</keyword>
<dbReference type="InterPro" id="IPR050410">
    <property type="entry name" value="CCR4/nocturin_mRNA_transcr"/>
</dbReference>
<evidence type="ECO:0000256" key="17">
    <source>
        <dbReference type="ARBA" id="ARBA00023163"/>
    </source>
</evidence>
<evidence type="ECO:0000256" key="4">
    <source>
        <dbReference type="ARBA" id="ARBA00004496"/>
    </source>
</evidence>
<dbReference type="EMBL" id="LR784059">
    <property type="protein sequence ID" value="CAB3232271.1"/>
    <property type="molecule type" value="mRNA"/>
</dbReference>
<dbReference type="InterPro" id="IPR005135">
    <property type="entry name" value="Endo/exonuclease/phosphatase"/>
</dbReference>
<keyword evidence="11" id="KW-0677">Repeat</keyword>
<evidence type="ECO:0000259" key="23">
    <source>
        <dbReference type="Pfam" id="PF03372"/>
    </source>
</evidence>
<keyword evidence="17" id="KW-0804">Transcription</keyword>
<dbReference type="InterPro" id="IPR003591">
    <property type="entry name" value="Leu-rich_rpt_typical-subtyp"/>
</dbReference>
<dbReference type="EC" id="3.1.13.4" evidence="6"/>
<dbReference type="PANTHER" id="PTHR12121">
    <property type="entry name" value="CARBON CATABOLITE REPRESSOR PROTEIN 4"/>
    <property type="match status" value="1"/>
</dbReference>
<comment type="cofactor">
    <cofactor evidence="2">
        <name>Mg(2+)</name>
        <dbReference type="ChEBI" id="CHEBI:18420"/>
    </cofactor>
</comment>
<evidence type="ECO:0000256" key="20">
    <source>
        <dbReference type="ARBA" id="ARBA00031469"/>
    </source>
</evidence>
<dbReference type="Pfam" id="PF03372">
    <property type="entry name" value="Exo_endo_phos"/>
    <property type="match status" value="1"/>
</dbReference>
<evidence type="ECO:0000256" key="19">
    <source>
        <dbReference type="ARBA" id="ARBA00030493"/>
    </source>
</evidence>
<evidence type="ECO:0000313" key="24">
    <source>
        <dbReference type="EMBL" id="CAB3232271.1"/>
    </source>
</evidence>
<dbReference type="GO" id="GO:0005737">
    <property type="term" value="C:cytoplasm"/>
    <property type="evidence" value="ECO:0007669"/>
    <property type="project" value="UniProtKB-SubCell"/>
</dbReference>
<dbReference type="Pfam" id="PF13855">
    <property type="entry name" value="LRR_8"/>
    <property type="match status" value="1"/>
</dbReference>
<feature type="domain" description="Endonuclease/exonuclease/phosphatase" evidence="23">
    <location>
        <begin position="190"/>
        <end position="539"/>
    </location>
</feature>
<gene>
    <name evidence="24" type="primary">Cnot6l</name>
</gene>